<feature type="domain" description="PurM-like C-terminal" evidence="3">
    <location>
        <begin position="141"/>
        <end position="286"/>
    </location>
</feature>
<evidence type="ECO:0000256" key="1">
    <source>
        <dbReference type="ARBA" id="ARBA00006243"/>
    </source>
</evidence>
<dbReference type="GO" id="GO:0051604">
    <property type="term" value="P:protein maturation"/>
    <property type="evidence" value="ECO:0007669"/>
    <property type="project" value="TreeGrafter"/>
</dbReference>
<dbReference type="PANTHER" id="PTHR30303">
    <property type="entry name" value="HYDROGENASE ISOENZYMES FORMATION PROTEIN HYPE"/>
    <property type="match status" value="1"/>
</dbReference>
<dbReference type="InterPro" id="IPR016188">
    <property type="entry name" value="PurM-like_N"/>
</dbReference>
<dbReference type="PIRSF" id="PIRSF005644">
    <property type="entry name" value="Hdrgns_mtr_HypE"/>
    <property type="match status" value="1"/>
</dbReference>
<dbReference type="CDD" id="cd06061">
    <property type="entry name" value="PurM-like1"/>
    <property type="match status" value="1"/>
</dbReference>
<dbReference type="Pfam" id="PF02769">
    <property type="entry name" value="AIRS_C"/>
    <property type="match status" value="1"/>
</dbReference>
<dbReference type="Gene3D" id="3.30.1330.10">
    <property type="entry name" value="PurM-like, N-terminal domain"/>
    <property type="match status" value="1"/>
</dbReference>
<protein>
    <submittedName>
        <fullName evidence="4">AIR synthase family protein</fullName>
    </submittedName>
</protein>
<dbReference type="Proteomes" id="UP001432202">
    <property type="component" value="Chromosome"/>
</dbReference>
<dbReference type="InterPro" id="IPR011854">
    <property type="entry name" value="HypE"/>
</dbReference>
<organism evidence="4 5">
    <name type="scientific">Sulfolobus tengchongensis</name>
    <dbReference type="NCBI Taxonomy" id="207809"/>
    <lineage>
        <taxon>Archaea</taxon>
        <taxon>Thermoproteota</taxon>
        <taxon>Thermoprotei</taxon>
        <taxon>Sulfolobales</taxon>
        <taxon>Sulfolobaceae</taxon>
        <taxon>Sulfolobus</taxon>
    </lineage>
</organism>
<proteinExistence type="inferred from homology"/>
<evidence type="ECO:0000259" key="2">
    <source>
        <dbReference type="Pfam" id="PF00586"/>
    </source>
</evidence>
<accession>A0AAX4KZ71</accession>
<name>A0AAX4KZ71_9CREN</name>
<dbReference type="RefSeq" id="WP_338599488.1">
    <property type="nucleotide sequence ID" value="NZ_CP146016.1"/>
</dbReference>
<evidence type="ECO:0000313" key="5">
    <source>
        <dbReference type="Proteomes" id="UP001432202"/>
    </source>
</evidence>
<dbReference type="Pfam" id="PF00586">
    <property type="entry name" value="AIRS"/>
    <property type="match status" value="1"/>
</dbReference>
<feature type="domain" description="PurM-like N-terminal" evidence="2">
    <location>
        <begin position="27"/>
        <end position="128"/>
    </location>
</feature>
<reference evidence="4 5" key="1">
    <citation type="submission" date="2024-02" db="EMBL/GenBank/DDBJ databases">
        <title>STSV induces naive adaptation in Sulfolobus.</title>
        <authorList>
            <person name="Xiang X."/>
            <person name="Song M."/>
        </authorList>
    </citation>
    <scope>NUCLEOTIDE SEQUENCE [LARGE SCALE GENOMIC DNA]</scope>
    <source>
        <strain evidence="4 5">RT2</strain>
    </source>
</reference>
<sequence length="318" mass="34585">MNFGKVSINKFIYNLPIGDCVICPSIGEDAAILKPEEKYIILHSDPITESKSDSGFLSVAVACNDINMKGAKCKWVNNVILLSDISHLTYVIFGIAEACNLIGCKVIGGHTEVTNSVKQDIVITTAMGTSDRFLSYDKVMDGMKVILVGSPGIEGTWILAKDYEDLLLRKGVSKEVIFKAKQFKYDIIVQERALNVVEYATAMHDATEGGVMQALVEIARASGYTISVNLDKIKVRYETKIITSALGIDPLKLISSGAFLVVTENPEKVLEKTSEAYVIGEVRKGDPVLEVQGVGSFSEDFEEELVRFESSNPGGGKG</sequence>
<dbReference type="Gene3D" id="3.90.650.10">
    <property type="entry name" value="PurM-like C-terminal domain"/>
    <property type="match status" value="1"/>
</dbReference>
<keyword evidence="5" id="KW-1185">Reference proteome</keyword>
<dbReference type="PANTHER" id="PTHR30303:SF4">
    <property type="entry name" value="HYDROGENASE EXPRESSION_FORMATION PROTEIN HYPE"/>
    <property type="match status" value="1"/>
</dbReference>
<comment type="similarity">
    <text evidence="1">Belongs to the HypE family.</text>
</comment>
<dbReference type="SUPFAM" id="SSF55326">
    <property type="entry name" value="PurM N-terminal domain-like"/>
    <property type="match status" value="1"/>
</dbReference>
<dbReference type="InterPro" id="IPR036676">
    <property type="entry name" value="PurM-like_C_sf"/>
</dbReference>
<evidence type="ECO:0000313" key="4">
    <source>
        <dbReference type="EMBL" id="WWQ59812.1"/>
    </source>
</evidence>
<evidence type="ECO:0000259" key="3">
    <source>
        <dbReference type="Pfam" id="PF02769"/>
    </source>
</evidence>
<dbReference type="SUPFAM" id="SSF56042">
    <property type="entry name" value="PurM C-terminal domain-like"/>
    <property type="match status" value="1"/>
</dbReference>
<dbReference type="EMBL" id="CP146016">
    <property type="protein sequence ID" value="WWQ59812.1"/>
    <property type="molecule type" value="Genomic_DNA"/>
</dbReference>
<gene>
    <name evidence="4" type="ORF">V6M85_10035</name>
</gene>
<dbReference type="InterPro" id="IPR010918">
    <property type="entry name" value="PurM-like_C_dom"/>
</dbReference>
<dbReference type="GeneID" id="89337110"/>
<dbReference type="InterPro" id="IPR036921">
    <property type="entry name" value="PurM-like_N_sf"/>
</dbReference>
<dbReference type="AlphaFoldDB" id="A0AAX4KZ71"/>